<dbReference type="Gene3D" id="3.40.630.30">
    <property type="match status" value="1"/>
</dbReference>
<dbReference type="GO" id="GO:0008999">
    <property type="term" value="F:protein-N-terminal-alanine acetyltransferase activity"/>
    <property type="evidence" value="ECO:0007669"/>
    <property type="project" value="TreeGrafter"/>
</dbReference>
<dbReference type="PANTHER" id="PTHR43617:SF20">
    <property type="entry name" value="N-ALPHA-ACETYLTRANSFERASE RIMI"/>
    <property type="match status" value="1"/>
</dbReference>
<dbReference type="CDD" id="cd04301">
    <property type="entry name" value="NAT_SF"/>
    <property type="match status" value="1"/>
</dbReference>
<dbReference type="RefSeq" id="WP_202857448.1">
    <property type="nucleotide sequence ID" value="NZ_JAEUGD010000058.1"/>
</dbReference>
<dbReference type="SUPFAM" id="SSF55729">
    <property type="entry name" value="Acyl-CoA N-acyltransferases (Nat)"/>
    <property type="match status" value="1"/>
</dbReference>
<keyword evidence="3" id="KW-1185">Reference proteome</keyword>
<comment type="caution">
    <text evidence="2">The sequence shown here is derived from an EMBL/GenBank/DDBJ whole genome shotgun (WGS) entry which is preliminary data.</text>
</comment>
<dbReference type="Pfam" id="PF00583">
    <property type="entry name" value="Acetyltransf_1"/>
    <property type="match status" value="1"/>
</dbReference>
<evidence type="ECO:0000259" key="1">
    <source>
        <dbReference type="PROSITE" id="PS51186"/>
    </source>
</evidence>
<organism evidence="2 3">
    <name type="scientific">Fulvivirga marina</name>
    <dbReference type="NCBI Taxonomy" id="2494733"/>
    <lineage>
        <taxon>Bacteria</taxon>
        <taxon>Pseudomonadati</taxon>
        <taxon>Bacteroidota</taxon>
        <taxon>Cytophagia</taxon>
        <taxon>Cytophagales</taxon>
        <taxon>Fulvivirgaceae</taxon>
        <taxon>Fulvivirga</taxon>
    </lineage>
</organism>
<reference evidence="2" key="1">
    <citation type="submission" date="2021-01" db="EMBL/GenBank/DDBJ databases">
        <title>Fulvivirga kasyanovii gen. nov., sp nov., a novel member of the phylum Bacteroidetes isolated from seawater in a mussel farm.</title>
        <authorList>
            <person name="Zhao L.-H."/>
            <person name="Wang Z.-J."/>
        </authorList>
    </citation>
    <scope>NUCLEOTIDE SEQUENCE</scope>
    <source>
        <strain evidence="2">29W222</strain>
    </source>
</reference>
<gene>
    <name evidence="2" type="ORF">JMN32_16435</name>
</gene>
<dbReference type="InterPro" id="IPR000182">
    <property type="entry name" value="GNAT_dom"/>
</dbReference>
<dbReference type="Proteomes" id="UP000614216">
    <property type="component" value="Unassembled WGS sequence"/>
</dbReference>
<protein>
    <submittedName>
        <fullName evidence="2">GNAT family N-acetyltransferase</fullName>
    </submittedName>
</protein>
<name>A0A937KF58_9BACT</name>
<accession>A0A937KF58</accession>
<dbReference type="PANTHER" id="PTHR43617">
    <property type="entry name" value="L-AMINO ACID N-ACETYLTRANSFERASE"/>
    <property type="match status" value="1"/>
</dbReference>
<dbReference type="PROSITE" id="PS51186">
    <property type="entry name" value="GNAT"/>
    <property type="match status" value="1"/>
</dbReference>
<evidence type="ECO:0000313" key="2">
    <source>
        <dbReference type="EMBL" id="MBL6447905.1"/>
    </source>
</evidence>
<proteinExistence type="predicted"/>
<sequence>MEFTFKKALASDIEYLLWLREETMTPHLLKAGFKVDRENHYKALNYKFEGARIIFHGDERVGLIKTSSEENFIEIIQFQIAPEFQRRGFGRKIIRELIAEAPDSIDSLFLSVLKENNARKLYEKCGFVIVGENEHSFEMRLDI</sequence>
<dbReference type="AlphaFoldDB" id="A0A937KF58"/>
<dbReference type="InterPro" id="IPR050276">
    <property type="entry name" value="MshD_Acetyltransferase"/>
</dbReference>
<evidence type="ECO:0000313" key="3">
    <source>
        <dbReference type="Proteomes" id="UP000614216"/>
    </source>
</evidence>
<dbReference type="EMBL" id="JAEUGD010000058">
    <property type="protein sequence ID" value="MBL6447905.1"/>
    <property type="molecule type" value="Genomic_DNA"/>
</dbReference>
<dbReference type="InterPro" id="IPR016181">
    <property type="entry name" value="Acyl_CoA_acyltransferase"/>
</dbReference>
<feature type="domain" description="N-acetyltransferase" evidence="1">
    <location>
        <begin position="3"/>
        <end position="143"/>
    </location>
</feature>